<gene>
    <name evidence="2" type="ORF">EV200_1164</name>
</gene>
<name>A0A4R2GZX1_9SPHI</name>
<reference evidence="2 3" key="1">
    <citation type="submission" date="2019-03" db="EMBL/GenBank/DDBJ databases">
        <title>Genomic Encyclopedia of Type Strains, Phase IV (KMG-IV): sequencing the most valuable type-strain genomes for metagenomic binning, comparative biology and taxonomic classification.</title>
        <authorList>
            <person name="Goeker M."/>
        </authorList>
    </citation>
    <scope>NUCLEOTIDE SEQUENCE [LARGE SCALE GENOMIC DNA]</scope>
    <source>
        <strain evidence="2 3">DSM 103236</strain>
    </source>
</reference>
<keyword evidence="1" id="KW-0732">Signal</keyword>
<comment type="caution">
    <text evidence="2">The sequence shown here is derived from an EMBL/GenBank/DDBJ whole genome shotgun (WGS) entry which is preliminary data.</text>
</comment>
<evidence type="ECO:0000256" key="1">
    <source>
        <dbReference type="SAM" id="SignalP"/>
    </source>
</evidence>
<feature type="chain" id="PRO_5020784614" evidence="1">
    <location>
        <begin position="19"/>
        <end position="159"/>
    </location>
</feature>
<dbReference type="RefSeq" id="WP_132536538.1">
    <property type="nucleotide sequence ID" value="NZ_BMJO01000015.1"/>
</dbReference>
<sequence length="159" mass="18397">MKSLILYFILFVSWGCKAQQEQSRQNTNPVKITSLFSEVLYNLANRKDNVEKNGATICIPRFSKDGMQYLPNFLRDGGLNQLSDSTEWQFVKSYLTKSRNLQHQSFEKLEVRKILKSKGVNLSDRSGLRMGFTPFILNESEIGLVLSIMTFFRMQLEKV</sequence>
<dbReference type="OrthoDB" id="9782876at2"/>
<organism evidence="2 3">
    <name type="scientific">Pedobacter psychrotolerans</name>
    <dbReference type="NCBI Taxonomy" id="1843235"/>
    <lineage>
        <taxon>Bacteria</taxon>
        <taxon>Pseudomonadati</taxon>
        <taxon>Bacteroidota</taxon>
        <taxon>Sphingobacteriia</taxon>
        <taxon>Sphingobacteriales</taxon>
        <taxon>Sphingobacteriaceae</taxon>
        <taxon>Pedobacter</taxon>
    </lineage>
</organism>
<dbReference type="AlphaFoldDB" id="A0A4R2GZX1"/>
<feature type="signal peptide" evidence="1">
    <location>
        <begin position="1"/>
        <end position="18"/>
    </location>
</feature>
<dbReference type="Proteomes" id="UP000295684">
    <property type="component" value="Unassembled WGS sequence"/>
</dbReference>
<proteinExistence type="predicted"/>
<accession>A0A4R2GZX1</accession>
<dbReference type="EMBL" id="SLWO01000016">
    <property type="protein sequence ID" value="TCO17541.1"/>
    <property type="molecule type" value="Genomic_DNA"/>
</dbReference>
<protein>
    <submittedName>
        <fullName evidence="2">Uncharacterized protein</fullName>
    </submittedName>
</protein>
<evidence type="ECO:0000313" key="2">
    <source>
        <dbReference type="EMBL" id="TCO17541.1"/>
    </source>
</evidence>
<evidence type="ECO:0000313" key="3">
    <source>
        <dbReference type="Proteomes" id="UP000295684"/>
    </source>
</evidence>